<dbReference type="KEGG" id="hac:Hac_0945"/>
<dbReference type="AlphaFoldDB" id="Q17XA6"/>
<accession>Q17XA6</accession>
<name>Q17XA6_HELAH</name>
<gene>
    <name evidence="1" type="primary">omp12 fragment 2</name>
    <name evidence="1" type="ordered locus">Hac_0945</name>
</gene>
<organism evidence="1 2">
    <name type="scientific">Helicobacter acinonychis (strain Sheeba)</name>
    <dbReference type="NCBI Taxonomy" id="382638"/>
    <lineage>
        <taxon>Bacteria</taxon>
        <taxon>Pseudomonadati</taxon>
        <taxon>Campylobacterota</taxon>
        <taxon>Epsilonproteobacteria</taxon>
        <taxon>Campylobacterales</taxon>
        <taxon>Helicobacteraceae</taxon>
        <taxon>Helicobacter</taxon>
    </lineage>
</organism>
<keyword evidence="2" id="KW-1185">Reference proteome</keyword>
<sequence length="49" mass="5667">MIKTTISFARDIYTFAQNQKTILSNAQSIFNLFLIPSPKMSLNIYKKLI</sequence>
<reference evidence="1 2" key="1">
    <citation type="journal article" date="2006" name="PLoS Genet.">
        <title>Who ate whom? Adaptive Helicobacter genomic changes that accompanied a host jump from early humans to large felines.</title>
        <authorList>
            <person name="Eppinger M."/>
            <person name="Baar C."/>
            <person name="Linz B."/>
            <person name="Raddatz G."/>
            <person name="Lanz C."/>
            <person name="Keller H."/>
            <person name="Morelli G."/>
            <person name="Gressmann H."/>
            <person name="Achtman M."/>
            <person name="Schuster S.C."/>
        </authorList>
    </citation>
    <scope>NUCLEOTIDE SEQUENCE [LARGE SCALE GENOMIC DNA]</scope>
    <source>
        <strain evidence="1 2">Sheeba</strain>
    </source>
</reference>
<dbReference type="HOGENOM" id="CLU_3136352_0_0_7"/>
<dbReference type="EMBL" id="AM260522">
    <property type="protein sequence ID" value="CAJ99720.1"/>
    <property type="molecule type" value="Genomic_DNA"/>
</dbReference>
<evidence type="ECO:0000313" key="2">
    <source>
        <dbReference type="Proteomes" id="UP000000775"/>
    </source>
</evidence>
<dbReference type="Proteomes" id="UP000000775">
    <property type="component" value="Chromosome"/>
</dbReference>
<protein>
    <submittedName>
        <fullName evidence="1">Outer membrane protein 12 2</fullName>
    </submittedName>
</protein>
<proteinExistence type="predicted"/>
<evidence type="ECO:0000313" key="1">
    <source>
        <dbReference type="EMBL" id="CAJ99720.1"/>
    </source>
</evidence>
<dbReference type="STRING" id="382638.Hac_0945"/>